<protein>
    <submittedName>
        <fullName evidence="2">Uncharacterized protein</fullName>
    </submittedName>
</protein>
<accession>A0A1A8M8G7</accession>
<gene>
    <name evidence="2" type="primary">Nfu_g_1_002267</name>
</gene>
<keyword evidence="1" id="KW-1133">Transmembrane helix</keyword>
<evidence type="ECO:0000256" key="1">
    <source>
        <dbReference type="SAM" id="Phobius"/>
    </source>
</evidence>
<feature type="non-terminal residue" evidence="2">
    <location>
        <position position="64"/>
    </location>
</feature>
<dbReference type="EMBL" id="HAEF01011944">
    <property type="protein sequence ID" value="SBR53103.1"/>
    <property type="molecule type" value="Transcribed_RNA"/>
</dbReference>
<feature type="non-terminal residue" evidence="2">
    <location>
        <position position="1"/>
    </location>
</feature>
<proteinExistence type="predicted"/>
<keyword evidence="1" id="KW-0812">Transmembrane</keyword>
<dbReference type="AlphaFoldDB" id="A0A1A8M8G7"/>
<organism evidence="2">
    <name type="scientific">Nothobranchius pienaari</name>
    <dbReference type="NCBI Taxonomy" id="704102"/>
    <lineage>
        <taxon>Eukaryota</taxon>
        <taxon>Metazoa</taxon>
        <taxon>Chordata</taxon>
        <taxon>Craniata</taxon>
        <taxon>Vertebrata</taxon>
        <taxon>Euteleostomi</taxon>
        <taxon>Actinopterygii</taxon>
        <taxon>Neopterygii</taxon>
        <taxon>Teleostei</taxon>
        <taxon>Neoteleostei</taxon>
        <taxon>Acanthomorphata</taxon>
        <taxon>Ovalentaria</taxon>
        <taxon>Atherinomorphae</taxon>
        <taxon>Cyprinodontiformes</taxon>
        <taxon>Nothobranchiidae</taxon>
        <taxon>Nothobranchius</taxon>
    </lineage>
</organism>
<feature type="transmembrane region" description="Helical" evidence="1">
    <location>
        <begin position="35"/>
        <end position="56"/>
    </location>
</feature>
<reference evidence="2" key="2">
    <citation type="submission" date="2016-06" db="EMBL/GenBank/DDBJ databases">
        <title>The genome of a short-lived fish provides insights into sex chromosome evolution and the genetic control of aging.</title>
        <authorList>
            <person name="Reichwald K."/>
            <person name="Felder M."/>
            <person name="Petzold A."/>
            <person name="Koch P."/>
            <person name="Groth M."/>
            <person name="Platzer M."/>
        </authorList>
    </citation>
    <scope>NUCLEOTIDE SEQUENCE</scope>
    <source>
        <tissue evidence="2">Brain</tissue>
    </source>
</reference>
<reference evidence="2" key="1">
    <citation type="submission" date="2016-05" db="EMBL/GenBank/DDBJ databases">
        <authorList>
            <person name="Lavstsen T."/>
            <person name="Jespersen J.S."/>
        </authorList>
    </citation>
    <scope>NUCLEOTIDE SEQUENCE</scope>
    <source>
        <tissue evidence="2">Brain</tissue>
    </source>
</reference>
<name>A0A1A8M8G7_9TELE</name>
<sequence length="64" mass="7271">SGNVFHCFWESCTLAIGAGQKLILGLTIKLNIKQVLFCLHILKSLNVFSFFPYVFYSLYSPLLL</sequence>
<keyword evidence="1" id="KW-0472">Membrane</keyword>
<evidence type="ECO:0000313" key="2">
    <source>
        <dbReference type="EMBL" id="SBR53103.1"/>
    </source>
</evidence>